<reference evidence="2" key="1">
    <citation type="journal article" date="2019" name="Int. J. Syst. Evol. Microbiol.">
        <title>The Global Catalogue of Microorganisms (GCM) 10K type strain sequencing project: providing services to taxonomists for standard genome sequencing and annotation.</title>
        <authorList>
            <consortium name="The Broad Institute Genomics Platform"/>
            <consortium name="The Broad Institute Genome Sequencing Center for Infectious Disease"/>
            <person name="Wu L."/>
            <person name="Ma J."/>
        </authorList>
    </citation>
    <scope>NUCLEOTIDE SEQUENCE [LARGE SCALE GENOMIC DNA]</scope>
    <source>
        <strain evidence="2">CCM 8875</strain>
    </source>
</reference>
<dbReference type="EMBL" id="JBHTOQ010000040">
    <property type="protein sequence ID" value="MFD1483200.1"/>
    <property type="molecule type" value="Genomic_DNA"/>
</dbReference>
<organism evidence="1 2">
    <name type="scientific">Paracoccus nototheniae</name>
    <dbReference type="NCBI Taxonomy" id="2489002"/>
    <lineage>
        <taxon>Bacteria</taxon>
        <taxon>Pseudomonadati</taxon>
        <taxon>Pseudomonadota</taxon>
        <taxon>Alphaproteobacteria</taxon>
        <taxon>Rhodobacterales</taxon>
        <taxon>Paracoccaceae</taxon>
        <taxon>Paracoccus</taxon>
    </lineage>
</organism>
<evidence type="ECO:0000313" key="1">
    <source>
        <dbReference type="EMBL" id="MFD1483200.1"/>
    </source>
</evidence>
<comment type="caution">
    <text evidence="1">The sequence shown here is derived from an EMBL/GenBank/DDBJ whole genome shotgun (WGS) entry which is preliminary data.</text>
</comment>
<gene>
    <name evidence="1" type="ORF">ACFQ5P_18030</name>
</gene>
<proteinExistence type="predicted"/>
<protein>
    <submittedName>
        <fullName evidence="1">Uncharacterized protein</fullName>
    </submittedName>
</protein>
<evidence type="ECO:0000313" key="2">
    <source>
        <dbReference type="Proteomes" id="UP001597302"/>
    </source>
</evidence>
<dbReference type="Proteomes" id="UP001597302">
    <property type="component" value="Unassembled WGS sequence"/>
</dbReference>
<keyword evidence="2" id="KW-1185">Reference proteome</keyword>
<name>A0ABW4E027_9RHOB</name>
<accession>A0ABW4E027</accession>
<sequence length="58" mass="6515">MLLYIATFWDSTVWTDLHTDPLSFKDAQDKMMTAMLEGRGTTRLRLATPPEISAAADL</sequence>
<dbReference type="RefSeq" id="WP_165571045.1">
    <property type="nucleotide sequence ID" value="NZ_CBCSAJ010000056.1"/>
</dbReference>